<dbReference type="AlphaFoldDB" id="A0A1H0UY42"/>
<evidence type="ECO:0000256" key="1">
    <source>
        <dbReference type="SAM" id="MobiDB-lite"/>
    </source>
</evidence>
<accession>A0A1H0UY42</accession>
<keyword evidence="4" id="KW-1185">Reference proteome</keyword>
<organism evidence="3 4">
    <name type="scientific">Paracidovorax cattleyae</name>
    <dbReference type="NCBI Taxonomy" id="80868"/>
    <lineage>
        <taxon>Bacteria</taxon>
        <taxon>Pseudomonadati</taxon>
        <taxon>Pseudomonadota</taxon>
        <taxon>Betaproteobacteria</taxon>
        <taxon>Burkholderiales</taxon>
        <taxon>Comamonadaceae</taxon>
        <taxon>Paracidovorax</taxon>
    </lineage>
</organism>
<evidence type="ECO:0000256" key="2">
    <source>
        <dbReference type="SAM" id="SignalP"/>
    </source>
</evidence>
<dbReference type="PROSITE" id="PS51257">
    <property type="entry name" value="PROKAR_LIPOPROTEIN"/>
    <property type="match status" value="1"/>
</dbReference>
<evidence type="ECO:0000313" key="3">
    <source>
        <dbReference type="EMBL" id="SDP71192.1"/>
    </source>
</evidence>
<feature type="signal peptide" evidence="2">
    <location>
        <begin position="1"/>
        <end position="25"/>
    </location>
</feature>
<evidence type="ECO:0000313" key="4">
    <source>
        <dbReference type="Proteomes" id="UP000199317"/>
    </source>
</evidence>
<protein>
    <submittedName>
        <fullName evidence="3">Uncharacterized protein</fullName>
    </submittedName>
</protein>
<proteinExistence type="predicted"/>
<sequence length="109" mass="11399">MSACRSVLFAAAALSAGLWSAAASAACYVVYSASQQVIYRSQTPPVDLAQQIHQTLPRVAPGSTLVFSLDSGDCQIEFNRLPSSASVPGSRVGLPPSDPVPRLVRPARS</sequence>
<dbReference type="OrthoDB" id="8904700at2"/>
<dbReference type="Proteomes" id="UP000199317">
    <property type="component" value="Unassembled WGS sequence"/>
</dbReference>
<feature type="region of interest" description="Disordered" evidence="1">
    <location>
        <begin position="84"/>
        <end position="109"/>
    </location>
</feature>
<name>A0A1H0UY42_9BURK</name>
<gene>
    <name evidence="3" type="ORF">SAMN04489708_12255</name>
</gene>
<feature type="chain" id="PRO_5011563924" evidence="2">
    <location>
        <begin position="26"/>
        <end position="109"/>
    </location>
</feature>
<reference evidence="4" key="1">
    <citation type="submission" date="2016-10" db="EMBL/GenBank/DDBJ databases">
        <authorList>
            <person name="Varghese N."/>
            <person name="Submissions S."/>
        </authorList>
    </citation>
    <scope>NUCLEOTIDE SEQUENCE [LARGE SCALE GENOMIC DNA]</scope>
    <source>
        <strain evidence="4">DSM 17101</strain>
    </source>
</reference>
<dbReference type="EMBL" id="FNJL01000022">
    <property type="protein sequence ID" value="SDP71192.1"/>
    <property type="molecule type" value="Genomic_DNA"/>
</dbReference>
<dbReference type="RefSeq" id="WP_092836532.1">
    <property type="nucleotide sequence ID" value="NZ_CP028290.1"/>
</dbReference>
<keyword evidence="2" id="KW-0732">Signal</keyword>